<name>A0AAD9US91_ACRCE</name>
<dbReference type="PANTHER" id="PTHR47331">
    <property type="entry name" value="PHD-TYPE DOMAIN-CONTAINING PROTEIN"/>
    <property type="match status" value="1"/>
</dbReference>
<keyword evidence="3" id="KW-1185">Reference proteome</keyword>
<dbReference type="AlphaFoldDB" id="A0AAD9US91"/>
<reference evidence="2" key="1">
    <citation type="journal article" date="2023" name="G3 (Bethesda)">
        <title>Whole genome assembly and annotation of the endangered Caribbean coral Acropora cervicornis.</title>
        <authorList>
            <person name="Selwyn J.D."/>
            <person name="Vollmer S.V."/>
        </authorList>
    </citation>
    <scope>NUCLEOTIDE SEQUENCE</scope>
    <source>
        <strain evidence="2">K2</strain>
    </source>
</reference>
<evidence type="ECO:0000313" key="2">
    <source>
        <dbReference type="EMBL" id="KAK2548028.1"/>
    </source>
</evidence>
<proteinExistence type="predicted"/>
<gene>
    <name evidence="2" type="ORF">P5673_031849</name>
</gene>
<accession>A0AAD9US91</accession>
<evidence type="ECO:0000313" key="3">
    <source>
        <dbReference type="Proteomes" id="UP001249851"/>
    </source>
</evidence>
<dbReference type="PANTHER" id="PTHR47331:SF1">
    <property type="entry name" value="GAG-LIKE PROTEIN"/>
    <property type="match status" value="1"/>
</dbReference>
<dbReference type="EMBL" id="JARQWQ010000158">
    <property type="protein sequence ID" value="KAK2548028.1"/>
    <property type="molecule type" value="Genomic_DNA"/>
</dbReference>
<reference evidence="2" key="2">
    <citation type="journal article" date="2023" name="Science">
        <title>Genomic signatures of disease resistance in endangered staghorn corals.</title>
        <authorList>
            <person name="Vollmer S.V."/>
            <person name="Selwyn J.D."/>
            <person name="Despard B.A."/>
            <person name="Roesel C.L."/>
        </authorList>
    </citation>
    <scope>NUCLEOTIDE SEQUENCE</scope>
    <source>
        <strain evidence="2">K2</strain>
    </source>
</reference>
<comment type="caution">
    <text evidence="2">The sequence shown here is derived from an EMBL/GenBank/DDBJ whole genome shotgun (WGS) entry which is preliminary data.</text>
</comment>
<dbReference type="Proteomes" id="UP001249851">
    <property type="component" value="Unassembled WGS sequence"/>
</dbReference>
<evidence type="ECO:0000256" key="1">
    <source>
        <dbReference type="SAM" id="MobiDB-lite"/>
    </source>
</evidence>
<organism evidence="2 3">
    <name type="scientific">Acropora cervicornis</name>
    <name type="common">Staghorn coral</name>
    <dbReference type="NCBI Taxonomy" id="6130"/>
    <lineage>
        <taxon>Eukaryota</taxon>
        <taxon>Metazoa</taxon>
        <taxon>Cnidaria</taxon>
        <taxon>Anthozoa</taxon>
        <taxon>Hexacorallia</taxon>
        <taxon>Scleractinia</taxon>
        <taxon>Astrocoeniina</taxon>
        <taxon>Acroporidae</taxon>
        <taxon>Acropora</taxon>
    </lineage>
</organism>
<protein>
    <submittedName>
        <fullName evidence="2">Uncharacterized protein</fullName>
    </submittedName>
</protein>
<sequence>MDVGMLNACRDTRPPCKSSSLGKQRRNDWEQAKYRRFISAFESLLEARTFSSTDRLYYLEQFTAGDVKELVRSCHYLPPDEGYDQARWVLKKKFGDEHRVASAYETKALNWPNIRPEDGAALNRFSIFVTSCRNALTSLISISLETFKRPRQATDVGVGTDDDISAQVRCSMTNTDENVASRSFKRCRTEWKNSKVVSTLVRYLFVSDLDENEYVSLPILYTRLEIPVSSDDIPTQGDIDQWPHLQDVFIPRVHAEVGLLIATDIPEALDPPELIQNDH</sequence>
<feature type="region of interest" description="Disordered" evidence="1">
    <location>
        <begin position="1"/>
        <end position="24"/>
    </location>
</feature>